<organism evidence="2">
    <name type="scientific">Phenylobacterium glaciei</name>
    <dbReference type="NCBI Taxonomy" id="2803784"/>
    <lineage>
        <taxon>Bacteria</taxon>
        <taxon>Pseudomonadati</taxon>
        <taxon>Pseudomonadota</taxon>
        <taxon>Alphaproteobacteria</taxon>
        <taxon>Caulobacterales</taxon>
        <taxon>Caulobacteraceae</taxon>
        <taxon>Phenylobacterium</taxon>
    </lineage>
</organism>
<dbReference type="EMBL" id="CP068570">
    <property type="protein sequence ID" value="QQZ49728.1"/>
    <property type="molecule type" value="Genomic_DNA"/>
</dbReference>
<keyword evidence="1" id="KW-0812">Transmembrane</keyword>
<accession>A0A974S8L2</accession>
<keyword evidence="1" id="KW-1133">Transmembrane helix</keyword>
<proteinExistence type="predicted"/>
<feature type="transmembrane region" description="Helical" evidence="1">
    <location>
        <begin position="18"/>
        <end position="38"/>
    </location>
</feature>
<gene>
    <name evidence="2" type="ORF">JKL49_23265</name>
</gene>
<sequence>MAGLAALVKWCSSRGVPVLEIIFFRNAFAFVPVLIYIARTSGFSVLKTQRPLGHLMRSTVGLTGMVCGFTAVSLLPLTESTALSFSARCS</sequence>
<protein>
    <recommendedName>
        <fullName evidence="3">EamA domain-containing protein</fullName>
    </recommendedName>
</protein>
<evidence type="ECO:0008006" key="3">
    <source>
        <dbReference type="Google" id="ProtNLM"/>
    </source>
</evidence>
<reference evidence="2" key="1">
    <citation type="submission" date="2021-01" db="EMBL/GenBank/DDBJ databases">
        <title>Genome sequence of Phenylobacterium sp. 20VBR1 isolated from a valley glaceir, Ny-Alesund, Svalbard.</title>
        <authorList>
            <person name="Thomas F.A."/>
            <person name="Krishnan K.P."/>
            <person name="Sinha R.K."/>
        </authorList>
    </citation>
    <scope>NUCLEOTIDE SEQUENCE</scope>
    <source>
        <strain evidence="2">20VBR1</strain>
    </source>
</reference>
<dbReference type="AlphaFoldDB" id="A0A974S8L2"/>
<evidence type="ECO:0000256" key="1">
    <source>
        <dbReference type="SAM" id="Phobius"/>
    </source>
</evidence>
<name>A0A974S8L2_9CAUL</name>
<evidence type="ECO:0000313" key="2">
    <source>
        <dbReference type="EMBL" id="QQZ49728.1"/>
    </source>
</evidence>
<keyword evidence="1" id="KW-0472">Membrane</keyword>
<feature type="transmembrane region" description="Helical" evidence="1">
    <location>
        <begin position="59"/>
        <end position="78"/>
    </location>
</feature>